<evidence type="ECO:0000256" key="5">
    <source>
        <dbReference type="ARBA" id="ARBA00038194"/>
    </source>
</evidence>
<evidence type="ECO:0000256" key="7">
    <source>
        <dbReference type="ARBA" id="ARBA00041900"/>
    </source>
</evidence>
<evidence type="ECO:0000259" key="11">
    <source>
        <dbReference type="Pfam" id="PF01593"/>
    </source>
</evidence>
<comment type="catalytic activity">
    <reaction evidence="9">
        <text>all-trans-4,4'-diaponeurosporene + 2 AH2 + 2 O2 = 4,4'-diaponeurosporenal + 2 A + 3 H2O</text>
        <dbReference type="Rhea" id="RHEA:56104"/>
        <dbReference type="ChEBI" id="CHEBI:13193"/>
        <dbReference type="ChEBI" id="CHEBI:15377"/>
        <dbReference type="ChEBI" id="CHEBI:15379"/>
        <dbReference type="ChEBI" id="CHEBI:17499"/>
        <dbReference type="ChEBI" id="CHEBI:62743"/>
        <dbReference type="ChEBI" id="CHEBI:79065"/>
    </reaction>
</comment>
<dbReference type="OrthoDB" id="9774675at2"/>
<dbReference type="GO" id="GO:0016117">
    <property type="term" value="P:carotenoid biosynthetic process"/>
    <property type="evidence" value="ECO:0007669"/>
    <property type="project" value="UniProtKB-KW"/>
</dbReference>
<proteinExistence type="inferred from homology"/>
<dbReference type="GO" id="GO:0016491">
    <property type="term" value="F:oxidoreductase activity"/>
    <property type="evidence" value="ECO:0007669"/>
    <property type="project" value="UniProtKB-KW"/>
</dbReference>
<evidence type="ECO:0000256" key="9">
    <source>
        <dbReference type="ARBA" id="ARBA00048532"/>
    </source>
</evidence>
<keyword evidence="13" id="KW-1185">Reference proteome</keyword>
<evidence type="ECO:0000256" key="6">
    <source>
        <dbReference type="ARBA" id="ARBA00039159"/>
    </source>
</evidence>
<reference evidence="13" key="1">
    <citation type="submission" date="2009-10" db="EMBL/GenBank/DDBJ databases">
        <title>The complete chromosome of Gordonia bronchialis DSM 43247.</title>
        <authorList>
            <consortium name="US DOE Joint Genome Institute (JGI-PGF)"/>
            <person name="Lucas S."/>
            <person name="Copeland A."/>
            <person name="Lapidus A."/>
            <person name="Glavina del Rio T."/>
            <person name="Dalin E."/>
            <person name="Tice H."/>
            <person name="Bruce D."/>
            <person name="Goodwin L."/>
            <person name="Pitluck S."/>
            <person name="Kyrpides N."/>
            <person name="Mavromatis K."/>
            <person name="Ivanova N."/>
            <person name="Ovchinnikova G."/>
            <person name="Saunders E."/>
            <person name="Brettin T."/>
            <person name="Detter J.C."/>
            <person name="Han C."/>
            <person name="Larimer F."/>
            <person name="Land M."/>
            <person name="Hauser L."/>
            <person name="Markowitz V."/>
            <person name="Cheng J.-F."/>
            <person name="Hugenholtz P."/>
            <person name="Woyke T."/>
            <person name="Wu D."/>
            <person name="Jando M."/>
            <person name="Schneider S."/>
            <person name="Goeker M."/>
            <person name="Klenk H.-P."/>
            <person name="Eisen J.A."/>
        </authorList>
    </citation>
    <scope>NUCLEOTIDE SEQUENCE [LARGE SCALE GENOMIC DNA]</scope>
    <source>
        <strain evidence="13">ATCC 25592 / DSM 43247 / BCRC 13721 / JCM 3198 / KCTC 3076 / NBRC 16047 / NCTC 10667</strain>
    </source>
</reference>
<dbReference type="PANTHER" id="PTHR43734">
    <property type="entry name" value="PHYTOENE DESATURASE"/>
    <property type="match status" value="1"/>
</dbReference>
<gene>
    <name evidence="12" type="ordered locus">Gbro_2546</name>
</gene>
<dbReference type="KEGG" id="gbr:Gbro_2546"/>
<dbReference type="Proteomes" id="UP000001219">
    <property type="component" value="Chromosome"/>
</dbReference>
<evidence type="ECO:0000256" key="2">
    <source>
        <dbReference type="ARBA" id="ARBA00022746"/>
    </source>
</evidence>
<evidence type="ECO:0000256" key="3">
    <source>
        <dbReference type="ARBA" id="ARBA00023002"/>
    </source>
</evidence>
<keyword evidence="2 10" id="KW-0125">Carotenoid biosynthesis</keyword>
<evidence type="ECO:0000313" key="12">
    <source>
        <dbReference type="EMBL" id="ACY21786.1"/>
    </source>
</evidence>
<dbReference type="AlphaFoldDB" id="D0LER2"/>
<dbReference type="HOGENOM" id="CLU_019722_2_1_11"/>
<dbReference type="Gene3D" id="3.50.50.60">
    <property type="entry name" value="FAD/NAD(P)-binding domain"/>
    <property type="match status" value="2"/>
</dbReference>
<evidence type="ECO:0000256" key="4">
    <source>
        <dbReference type="ARBA" id="ARBA00037901"/>
    </source>
</evidence>
<feature type="domain" description="Amine oxidase" evidence="11">
    <location>
        <begin position="12"/>
        <end position="317"/>
    </location>
</feature>
<dbReference type="EMBL" id="CP001802">
    <property type="protein sequence ID" value="ACY21786.1"/>
    <property type="molecule type" value="Genomic_DNA"/>
</dbReference>
<reference evidence="12 13" key="2">
    <citation type="journal article" date="2010" name="Stand. Genomic Sci.">
        <title>Complete genome sequence of Gordonia bronchialis type strain (3410).</title>
        <authorList>
            <person name="Ivanova N."/>
            <person name="Sikorski J."/>
            <person name="Jando M."/>
            <person name="Lapidus A."/>
            <person name="Nolan M."/>
            <person name="Lucas S."/>
            <person name="Del Rio T.G."/>
            <person name="Tice H."/>
            <person name="Copeland A."/>
            <person name="Cheng J.F."/>
            <person name="Chen F."/>
            <person name="Bruce D."/>
            <person name="Goodwin L."/>
            <person name="Pitluck S."/>
            <person name="Mavromatis K."/>
            <person name="Ovchinnikova G."/>
            <person name="Pati A."/>
            <person name="Chen A."/>
            <person name="Palaniappan K."/>
            <person name="Land M."/>
            <person name="Hauser L."/>
            <person name="Chang Y.J."/>
            <person name="Jeffries C.D."/>
            <person name="Chain P."/>
            <person name="Saunders E."/>
            <person name="Han C."/>
            <person name="Detter J.C."/>
            <person name="Brettin T."/>
            <person name="Rohde M."/>
            <person name="Goker M."/>
            <person name="Bristow J."/>
            <person name="Eisen J.A."/>
            <person name="Markowitz V."/>
            <person name="Hugenholtz P."/>
            <person name="Klenk H.P."/>
            <person name="Kyrpides N.C."/>
        </authorList>
    </citation>
    <scope>NUCLEOTIDE SEQUENCE [LARGE SCALE GENOMIC DNA]</scope>
    <source>
        <strain evidence="13">ATCC 25592 / DSM 43247 / BCRC 13721 / JCM 3198 / KCTC 3076 / NBRC 16047 / NCTC 10667</strain>
    </source>
</reference>
<comment type="similarity">
    <text evidence="5">Belongs to the carotenoid/retinoid oxidoreductase family. CrtP subfamily.</text>
</comment>
<dbReference type="InterPro" id="IPR014105">
    <property type="entry name" value="Carotenoid/retinoid_OxRdtase"/>
</dbReference>
<evidence type="ECO:0000256" key="1">
    <source>
        <dbReference type="ARBA" id="ARBA00001974"/>
    </source>
</evidence>
<sequence length="496" mass="53113">MTEVLVVGAGVGGLAAALRLQALGHRVSIIEQSAEIGGKLGVLERDGFIFDTGPSLVTMPHVLQQLFAATGVAVDDVLPLTRLDIAARYRFPDGTRLDLPGELSEIPDALDTALGPGRGAQWMSFLARAEHIWDLTHHTFLESPISGRSLLRAARPADIATIAPWRSLRGLGSRYLRDPPLRMLLDRYATYTGSDPRRAPAALAAVPWAEQAWGSWYVPGGLGRIATAIADRFEALGGVIETGSTVAQISVGADGHADGVVLSDGTYRRADLVVANADAEQLYRSLLHTRSAARALRRIRRATASLSGFVLLLGVDDPPPDRCHHQVLFPEDYDAEFDAIFGRGGPPRPVADPTIYLSAPEDPQIVPAPGTGAWFVLVNAPRHEPRNGVDWDRGALATDYADMILHRMAERGLDIRTRVRHCDILTPADLERRTLTPGGSIYGTSSNGPRAAFLRPRNTTDVPGLFVVGGSAHPGGGLPLVMMSAKIVAELIGPAV</sequence>
<dbReference type="Pfam" id="PF01593">
    <property type="entry name" value="Amino_oxidase"/>
    <property type="match status" value="1"/>
</dbReference>
<comment type="cofactor">
    <cofactor evidence="1">
        <name>FAD</name>
        <dbReference type="ChEBI" id="CHEBI:57692"/>
    </cofactor>
</comment>
<dbReference type="PANTHER" id="PTHR43734:SF7">
    <property type="entry name" value="4,4'-DIAPONEUROSPORENE OXYGENASE"/>
    <property type="match status" value="1"/>
</dbReference>
<dbReference type="eggNOG" id="COG1233">
    <property type="taxonomic scope" value="Bacteria"/>
</dbReference>
<dbReference type="NCBIfam" id="TIGR02734">
    <property type="entry name" value="crtI_fam"/>
    <property type="match status" value="1"/>
</dbReference>
<evidence type="ECO:0000313" key="13">
    <source>
        <dbReference type="Proteomes" id="UP000001219"/>
    </source>
</evidence>
<dbReference type="InterPro" id="IPR036188">
    <property type="entry name" value="FAD/NAD-bd_sf"/>
</dbReference>
<dbReference type="InterPro" id="IPR002937">
    <property type="entry name" value="Amino_oxidase"/>
</dbReference>
<accession>D0LER2</accession>
<name>D0LER2_GORB4</name>
<evidence type="ECO:0000256" key="8">
    <source>
        <dbReference type="ARBA" id="ARBA00042619"/>
    </source>
</evidence>
<evidence type="ECO:0000256" key="10">
    <source>
        <dbReference type="RuleBase" id="RU362075"/>
    </source>
</evidence>
<protein>
    <recommendedName>
        <fullName evidence="6">4,4'-diaponeurosporene oxygenase</fullName>
    </recommendedName>
    <alternativeName>
        <fullName evidence="7">4,4'-diaponeurosporene oxidase</fullName>
    </alternativeName>
    <alternativeName>
        <fullName evidence="8">Carotenoid oxidase</fullName>
    </alternativeName>
</protein>
<dbReference type="STRING" id="526226.Gbro_2546"/>
<keyword evidence="3 10" id="KW-0560">Oxidoreductase</keyword>
<comment type="pathway">
    <text evidence="4">Carotenoid biosynthesis; staphyloxanthin biosynthesis; staphyloxanthin from farnesyl diphosphate: step 3/5.</text>
</comment>
<organism evidence="12 13">
    <name type="scientific">Gordonia bronchialis (strain ATCC 25592 / DSM 43247 / BCRC 13721 / JCM 3198 / KCTC 3076 / NBRC 16047 / NCTC 10667)</name>
    <name type="common">Rhodococcus bronchialis</name>
    <dbReference type="NCBI Taxonomy" id="526226"/>
    <lineage>
        <taxon>Bacteria</taxon>
        <taxon>Bacillati</taxon>
        <taxon>Actinomycetota</taxon>
        <taxon>Actinomycetes</taxon>
        <taxon>Mycobacteriales</taxon>
        <taxon>Gordoniaceae</taxon>
        <taxon>Gordonia</taxon>
    </lineage>
</organism>
<dbReference type="RefSeq" id="WP_012834341.1">
    <property type="nucleotide sequence ID" value="NC_013441.1"/>
</dbReference>
<dbReference type="SUPFAM" id="SSF51905">
    <property type="entry name" value="FAD/NAD(P)-binding domain"/>
    <property type="match status" value="2"/>
</dbReference>